<evidence type="ECO:0000256" key="1">
    <source>
        <dbReference type="ARBA" id="ARBA00001974"/>
    </source>
</evidence>
<evidence type="ECO:0000256" key="5">
    <source>
        <dbReference type="ARBA" id="ARBA00022827"/>
    </source>
</evidence>
<keyword evidence="7 9" id="KW-0503">Monooxygenase</keyword>
<dbReference type="GO" id="GO:0004497">
    <property type="term" value="F:monooxygenase activity"/>
    <property type="evidence" value="ECO:0007669"/>
    <property type="project" value="UniProtKB-KW"/>
</dbReference>
<dbReference type="SUPFAM" id="SSF51905">
    <property type="entry name" value="FAD/NAD(P)-binding domain"/>
    <property type="match status" value="1"/>
</dbReference>
<gene>
    <name evidence="9" type="ORF">PN838_00530</name>
</gene>
<sequence length="403" mass="44168">MISTDIVIVGGGSVGLTTALGLANTGFTVTVIDNSAAETKLSSPETRVSALSPASEAILRNLEVWQHLDCARLTPYSDMDVWEKDSFGRINFNAEQVSEPRLGHIIENANIRNALINTAQQHHKITLLFETKYQTIHNSDEHVLVTLENGAPILAKLLIAADGANSNIRKLLKLPITFSDYDHHAIVATIKTTEPHTHCARQVFLPEGPLALLPLYNSNLCSIVWSTSPENAEKLMADNDEQFSRALTAATDSVLGPVSLHSKRQSFPLTMRYANQWLDKRVVLVGDAAHTIHPLAGLGMNLGLLDAASLVQQLQSVDVANLPEMTQQLRSYERWRKAEAQQVILAMQSLKSLFEGNNPIKKLIRTAGLSMTNSMPMVKHEIILNAMGMKGNLPTLAVPVEII</sequence>
<dbReference type="InterPro" id="IPR010971">
    <property type="entry name" value="UbiH/COQ6"/>
</dbReference>
<evidence type="ECO:0000313" key="10">
    <source>
        <dbReference type="Proteomes" id="UP001528411"/>
    </source>
</evidence>
<keyword evidence="10" id="KW-1185">Reference proteome</keyword>
<organism evidence="9 10">
    <name type="scientific">Psychrosphaera algicola</name>
    <dbReference type="NCBI Taxonomy" id="3023714"/>
    <lineage>
        <taxon>Bacteria</taxon>
        <taxon>Pseudomonadati</taxon>
        <taxon>Pseudomonadota</taxon>
        <taxon>Gammaproteobacteria</taxon>
        <taxon>Alteromonadales</taxon>
        <taxon>Pseudoalteromonadaceae</taxon>
        <taxon>Psychrosphaera</taxon>
    </lineage>
</organism>
<dbReference type="PANTHER" id="PTHR43876:SF7">
    <property type="entry name" value="UBIQUINONE BIOSYNTHESIS MONOOXYGENASE COQ6, MITOCHONDRIAL"/>
    <property type="match status" value="1"/>
</dbReference>
<dbReference type="Proteomes" id="UP001528411">
    <property type="component" value="Unassembled WGS sequence"/>
</dbReference>
<evidence type="ECO:0000256" key="4">
    <source>
        <dbReference type="ARBA" id="ARBA00022630"/>
    </source>
</evidence>
<comment type="similarity">
    <text evidence="3">Belongs to the UbiH/COQ6 family.</text>
</comment>
<evidence type="ECO:0000259" key="8">
    <source>
        <dbReference type="Pfam" id="PF01494"/>
    </source>
</evidence>
<keyword evidence="5" id="KW-0274">FAD</keyword>
<evidence type="ECO:0000256" key="6">
    <source>
        <dbReference type="ARBA" id="ARBA00023002"/>
    </source>
</evidence>
<dbReference type="InterPro" id="IPR036188">
    <property type="entry name" value="FAD/NAD-bd_sf"/>
</dbReference>
<evidence type="ECO:0000256" key="7">
    <source>
        <dbReference type="ARBA" id="ARBA00023033"/>
    </source>
</evidence>
<comment type="caution">
    <text evidence="9">The sequence shown here is derived from an EMBL/GenBank/DDBJ whole genome shotgun (WGS) entry which is preliminary data.</text>
</comment>
<dbReference type="Pfam" id="PF01494">
    <property type="entry name" value="FAD_binding_3"/>
    <property type="match status" value="1"/>
</dbReference>
<dbReference type="InterPro" id="IPR051205">
    <property type="entry name" value="UbiH/COQ6_monooxygenase"/>
</dbReference>
<dbReference type="InterPro" id="IPR002938">
    <property type="entry name" value="FAD-bd"/>
</dbReference>
<dbReference type="EMBL" id="JAQOMS010000002">
    <property type="protein sequence ID" value="MDC2887604.1"/>
    <property type="molecule type" value="Genomic_DNA"/>
</dbReference>
<comment type="cofactor">
    <cofactor evidence="1">
        <name>FAD</name>
        <dbReference type="ChEBI" id="CHEBI:57692"/>
    </cofactor>
</comment>
<keyword evidence="4" id="KW-0285">Flavoprotein</keyword>
<dbReference type="Gene3D" id="3.50.50.60">
    <property type="entry name" value="FAD/NAD(P)-binding domain"/>
    <property type="match status" value="2"/>
</dbReference>
<evidence type="ECO:0000256" key="2">
    <source>
        <dbReference type="ARBA" id="ARBA00004749"/>
    </source>
</evidence>
<dbReference type="RefSeq" id="WP_272179429.1">
    <property type="nucleotide sequence ID" value="NZ_JAQOMS010000002.1"/>
</dbReference>
<dbReference type="NCBIfam" id="TIGR01988">
    <property type="entry name" value="Ubi-OHases"/>
    <property type="match status" value="1"/>
</dbReference>
<dbReference type="PRINTS" id="PR00420">
    <property type="entry name" value="RNGMNOXGNASE"/>
</dbReference>
<comment type="pathway">
    <text evidence="2">Cofactor biosynthesis; ubiquinone biosynthesis.</text>
</comment>
<feature type="domain" description="FAD-binding" evidence="8">
    <location>
        <begin position="4"/>
        <end position="344"/>
    </location>
</feature>
<keyword evidence="6" id="KW-0560">Oxidoreductase</keyword>
<accession>A0ABT5F967</accession>
<proteinExistence type="inferred from homology"/>
<evidence type="ECO:0000313" key="9">
    <source>
        <dbReference type="EMBL" id="MDC2887604.1"/>
    </source>
</evidence>
<protein>
    <submittedName>
        <fullName evidence="9">FAD-dependent monooxygenase</fullName>
    </submittedName>
</protein>
<evidence type="ECO:0000256" key="3">
    <source>
        <dbReference type="ARBA" id="ARBA00005349"/>
    </source>
</evidence>
<name>A0ABT5F967_9GAMM</name>
<dbReference type="PANTHER" id="PTHR43876">
    <property type="entry name" value="UBIQUINONE BIOSYNTHESIS MONOOXYGENASE COQ6, MITOCHONDRIAL"/>
    <property type="match status" value="1"/>
</dbReference>
<reference evidence="9 10" key="1">
    <citation type="submission" date="2023-01" db="EMBL/GenBank/DDBJ databases">
        <title>Psychrosphaera sp. nov., isolated from marine algae.</title>
        <authorList>
            <person name="Bayburt H."/>
            <person name="Choi B.J."/>
            <person name="Kim J.M."/>
            <person name="Choi D.G."/>
            <person name="Jeon C.O."/>
        </authorList>
    </citation>
    <scope>NUCLEOTIDE SEQUENCE [LARGE SCALE GENOMIC DNA]</scope>
    <source>
        <strain evidence="9 10">G1-22</strain>
    </source>
</reference>